<dbReference type="Gene3D" id="3.90.550.10">
    <property type="entry name" value="Spore Coat Polysaccharide Biosynthesis Protein SpsA, Chain A"/>
    <property type="match status" value="1"/>
</dbReference>
<dbReference type="SUPFAM" id="SSF53335">
    <property type="entry name" value="S-adenosyl-L-methionine-dependent methyltransferases"/>
    <property type="match status" value="1"/>
</dbReference>
<sequence>MTHLYHRNIESETNSSLHAIAAWLEQDPGPVLDIGMGTGSLGRLLARRLGGASPPIDGVTHQREEACLADGFYREVYVLDLDAARLADVLQTRAYRWIVCADVLEHLRNPEQVLHDAKSLLGEEGELLLSVPNVAYAGLLAELLQGRWVYRDEGLLDRTHLRFFTLNSLQDWLSAHGWQALELKPIKLPIAASEFRPNWEALPERLRRHLLRQPHALTYQFVLRCVPTVSSAAQQTSPLLTASDTASPRAEATFAVELFFDEGQGFREDFKSTTWAELGNLKQTIILSIPTVQEPEKEHYRRLRLDPSDRPGLLILLYLGLRIHGDSQTCLTWSAEDEHAIERLREWSSGTVLNLSPALMTSQVILVVGDDAQIQIPLTPTIGERLARYGGELTVTFGSAGTLEGWALARSYTEALKIRHQFEHLLQTAREKQAEIERLQTLLRERDLALQTMRLAWQNYSSLINAAPSLSESTFTSPSGDRGHPACLSPLADVVKPGLTTIIVPVYRGLHETQRCLQSVIKTKVSSDWQLIIIDDCSPEPELTIWLQTFVGEHTLKNIRLIRHDTNLGFVRSVNEGIELAAGTDIVLLNSDTEVTDGWLDRLRAACYRQADVGTATPWSNHATLFSYPCWPEGGTLPPGWTAGELAQLCAHLFAGQTLDVPTAHGFCMYIKAACLASTGSFDAEAFGHGYGEENDFCLRASKLGWRHVHALDTFVFHRGSVSFGAEREQRVQKAIEIIRQRYPDYESTIYQLIRRDPWEKARRVLDLARFLHPTRSRILLISHDGTGGADRHQHELAEALGHKASFIRLQPYPEGVIWYVMSGKIATQRRWHYRLPDEYRELVLDLKALGIQQVHFHHWQGLPLSIFDLPRHLGVPYDVTVHDHYSYCPQIHLSQNGTDYCGEQGTSQCQRCLQQHPAPDGTRDIQAWRARHAALLLGARYVIAPSRDVAQRLQRYFGVTAVVAAHDELTHGHAHCWPEPRAFCDLPSFSTQRRLRVAVLGALSPIKGADLLEATAALAARESAPVEFHLLGYAYRSLRTAPRTALICHGRYDDEDLQELLAWLQPDLIWLPARVSETYSYTLSAALAAGLPVAATDLGALAERLHGRPWSWLLPVSADARAWLDLFLHIREQHLVRGLKDPVPVARSAQHAAPSAVNSPDSFDYQRQYLPPPIPNSAQADPLCEEWMRLGRHQPPAAARRRLWLLGRLAALRSAPLLRGVAARIPAPVQRRIKRWLLR</sequence>
<dbReference type="Pfam" id="PF13489">
    <property type="entry name" value="Methyltransf_23"/>
    <property type="match status" value="1"/>
</dbReference>
<dbReference type="Gene3D" id="3.40.50.150">
    <property type="entry name" value="Vaccinia Virus protein VP39"/>
    <property type="match status" value="1"/>
</dbReference>
<dbReference type="Pfam" id="PF13692">
    <property type="entry name" value="Glyco_trans_1_4"/>
    <property type="match status" value="1"/>
</dbReference>
<keyword evidence="2" id="KW-0328">Glycosyltransferase</keyword>
<keyword evidence="7" id="KW-1185">Reference proteome</keyword>
<evidence type="ECO:0000313" key="6">
    <source>
        <dbReference type="EMBL" id="TSE20203.1"/>
    </source>
</evidence>
<accession>A0A554W9E9</accession>
<dbReference type="InterPro" id="IPR029063">
    <property type="entry name" value="SAM-dependent_MTases_sf"/>
</dbReference>
<dbReference type="SUPFAM" id="SSF53448">
    <property type="entry name" value="Nucleotide-diphospho-sugar transferases"/>
    <property type="match status" value="1"/>
</dbReference>
<dbReference type="AlphaFoldDB" id="A0A554W9E9"/>
<protein>
    <submittedName>
        <fullName evidence="6">Ubiquinone biosynthesis O-methyltransferase</fullName>
        <ecNumber evidence="6">2.1.1.222</ecNumber>
    </submittedName>
</protein>
<dbReference type="EMBL" id="VJNB01000004">
    <property type="protein sequence ID" value="TSE20203.1"/>
    <property type="molecule type" value="Genomic_DNA"/>
</dbReference>
<dbReference type="EC" id="2.1.1.222" evidence="6"/>
<evidence type="ECO:0000256" key="3">
    <source>
        <dbReference type="ARBA" id="ARBA00022679"/>
    </source>
</evidence>
<evidence type="ECO:0000256" key="1">
    <source>
        <dbReference type="ARBA" id="ARBA00006739"/>
    </source>
</evidence>
<keyword evidence="6" id="KW-0489">Methyltransferase</keyword>
<proteinExistence type="inferred from homology"/>
<dbReference type="GO" id="GO:0032259">
    <property type="term" value="P:methylation"/>
    <property type="evidence" value="ECO:0007669"/>
    <property type="project" value="UniProtKB-KW"/>
</dbReference>
<dbReference type="Gene3D" id="3.40.50.2000">
    <property type="entry name" value="Glycogen Phosphorylase B"/>
    <property type="match status" value="2"/>
</dbReference>
<dbReference type="SUPFAM" id="SSF53756">
    <property type="entry name" value="UDP-Glycosyltransferase/glycogen phosphorylase"/>
    <property type="match status" value="1"/>
</dbReference>
<evidence type="ECO:0000256" key="2">
    <source>
        <dbReference type="ARBA" id="ARBA00022676"/>
    </source>
</evidence>
<dbReference type="Pfam" id="PF13439">
    <property type="entry name" value="Glyco_transf_4"/>
    <property type="match status" value="1"/>
</dbReference>
<evidence type="ECO:0000313" key="7">
    <source>
        <dbReference type="Proteomes" id="UP000315736"/>
    </source>
</evidence>
<dbReference type="RefSeq" id="WP_185970072.1">
    <property type="nucleotide sequence ID" value="NZ_VJNB01000004.1"/>
</dbReference>
<dbReference type="InterPro" id="IPR001173">
    <property type="entry name" value="Glyco_trans_2-like"/>
</dbReference>
<dbReference type="GO" id="GO:0102208">
    <property type="term" value="F:2-polyprenyl-6-hydroxyphenol methylase activity"/>
    <property type="evidence" value="ECO:0007669"/>
    <property type="project" value="UniProtKB-EC"/>
</dbReference>
<dbReference type="Proteomes" id="UP000315736">
    <property type="component" value="Unassembled WGS sequence"/>
</dbReference>
<reference evidence="6 7" key="1">
    <citation type="submission" date="2019-07" db="EMBL/GenBank/DDBJ databases">
        <title>Tepidimonas alkaliphilus YIM 72238 draft genome.</title>
        <authorList>
            <person name="Da Costa M.S."/>
            <person name="Froufe H.J.C."/>
            <person name="Egas C."/>
            <person name="Albuquerque L."/>
        </authorList>
    </citation>
    <scope>NUCLEOTIDE SEQUENCE [LARGE SCALE GENOMIC DNA]</scope>
    <source>
        <strain evidence="6 7">YIM 72238</strain>
    </source>
</reference>
<comment type="caution">
    <text evidence="6">The sequence shown here is derived from an EMBL/GenBank/DDBJ whole genome shotgun (WGS) entry which is preliminary data.</text>
</comment>
<dbReference type="PANTHER" id="PTHR43179">
    <property type="entry name" value="RHAMNOSYLTRANSFERASE WBBL"/>
    <property type="match status" value="1"/>
</dbReference>
<gene>
    <name evidence="6" type="primary">ubiG_1</name>
    <name evidence="6" type="ORF">Talka_01098</name>
</gene>
<dbReference type="GO" id="GO:0016757">
    <property type="term" value="F:glycosyltransferase activity"/>
    <property type="evidence" value="ECO:0007669"/>
    <property type="project" value="UniProtKB-KW"/>
</dbReference>
<dbReference type="Pfam" id="PF00535">
    <property type="entry name" value="Glycos_transf_2"/>
    <property type="match status" value="1"/>
</dbReference>
<evidence type="ECO:0000259" key="4">
    <source>
        <dbReference type="Pfam" id="PF00535"/>
    </source>
</evidence>
<dbReference type="InterPro" id="IPR029044">
    <property type="entry name" value="Nucleotide-diphossugar_trans"/>
</dbReference>
<keyword evidence="6" id="KW-0830">Ubiquinone</keyword>
<evidence type="ECO:0000259" key="5">
    <source>
        <dbReference type="Pfam" id="PF13439"/>
    </source>
</evidence>
<keyword evidence="3 6" id="KW-0808">Transferase</keyword>
<dbReference type="InterPro" id="IPR028098">
    <property type="entry name" value="Glyco_trans_4-like_N"/>
</dbReference>
<name>A0A554W9E9_9BURK</name>
<feature type="domain" description="Glycosyltransferase subfamily 4-like N-terminal" evidence="5">
    <location>
        <begin position="788"/>
        <end position="962"/>
    </location>
</feature>
<dbReference type="PANTHER" id="PTHR43179:SF12">
    <property type="entry name" value="GALACTOFURANOSYLTRANSFERASE GLFT2"/>
    <property type="match status" value="1"/>
</dbReference>
<comment type="similarity">
    <text evidence="1">Belongs to the glycosyltransferase 2 family.</text>
</comment>
<organism evidence="6 7">
    <name type="scientific">Tepidimonas alkaliphilus</name>
    <dbReference type="NCBI Taxonomy" id="2588942"/>
    <lineage>
        <taxon>Bacteria</taxon>
        <taxon>Pseudomonadati</taxon>
        <taxon>Pseudomonadota</taxon>
        <taxon>Betaproteobacteria</taxon>
        <taxon>Burkholderiales</taxon>
        <taxon>Tepidimonas</taxon>
    </lineage>
</organism>
<feature type="domain" description="Glycosyltransferase 2-like" evidence="4">
    <location>
        <begin position="501"/>
        <end position="609"/>
    </location>
</feature>